<keyword evidence="3" id="KW-0812">Transmembrane</keyword>
<dbReference type="Gene3D" id="1.10.10.1320">
    <property type="entry name" value="Anti-sigma factor, zinc-finger domain"/>
    <property type="match status" value="1"/>
</dbReference>
<evidence type="ECO:0000256" key="3">
    <source>
        <dbReference type="SAM" id="Phobius"/>
    </source>
</evidence>
<evidence type="ECO:0000256" key="2">
    <source>
        <dbReference type="ARBA" id="ARBA00024438"/>
    </source>
</evidence>
<comment type="similarity">
    <text evidence="1">Belongs to the zinc-associated anti-sigma factor (ZAS) superfamily. Anti-sigma-W factor family.</text>
</comment>
<evidence type="ECO:0000313" key="6">
    <source>
        <dbReference type="Proteomes" id="UP000294902"/>
    </source>
</evidence>
<dbReference type="RefSeq" id="WP_132249713.1">
    <property type="nucleotide sequence ID" value="NZ_SMAL01000001.1"/>
</dbReference>
<evidence type="ECO:0000256" key="1">
    <source>
        <dbReference type="ARBA" id="ARBA00024353"/>
    </source>
</evidence>
<keyword evidence="6" id="KW-1185">Reference proteome</keyword>
<evidence type="ECO:0000313" key="5">
    <source>
        <dbReference type="EMBL" id="TCT17099.1"/>
    </source>
</evidence>
<dbReference type="InterPro" id="IPR041916">
    <property type="entry name" value="Anti_sigma_zinc_sf"/>
</dbReference>
<gene>
    <name evidence="5" type="ORF">EDC18_101396</name>
</gene>
<dbReference type="InterPro" id="IPR027383">
    <property type="entry name" value="Znf_put"/>
</dbReference>
<evidence type="ECO:0000259" key="4">
    <source>
        <dbReference type="Pfam" id="PF13490"/>
    </source>
</evidence>
<feature type="transmembrane region" description="Helical" evidence="3">
    <location>
        <begin position="92"/>
        <end position="112"/>
    </location>
</feature>
<dbReference type="OrthoDB" id="9808253at2"/>
<protein>
    <recommendedName>
        <fullName evidence="2">Anti-sigma-W factor RsiW</fullName>
    </recommendedName>
</protein>
<dbReference type="Proteomes" id="UP000294902">
    <property type="component" value="Unassembled WGS sequence"/>
</dbReference>
<feature type="transmembrane region" description="Helical" evidence="3">
    <location>
        <begin position="201"/>
        <end position="219"/>
    </location>
</feature>
<keyword evidence="3" id="KW-0472">Membrane</keyword>
<comment type="caution">
    <text evidence="5">The sequence shown here is derived from an EMBL/GenBank/DDBJ whole genome shotgun (WGS) entry which is preliminary data.</text>
</comment>
<organism evidence="5 6">
    <name type="scientific">Natranaerovirga pectinivora</name>
    <dbReference type="NCBI Taxonomy" id="682400"/>
    <lineage>
        <taxon>Bacteria</taxon>
        <taxon>Bacillati</taxon>
        <taxon>Bacillota</taxon>
        <taxon>Clostridia</taxon>
        <taxon>Lachnospirales</taxon>
        <taxon>Natranaerovirgaceae</taxon>
        <taxon>Natranaerovirga</taxon>
    </lineage>
</organism>
<dbReference type="Pfam" id="PF13490">
    <property type="entry name" value="zf-HC2"/>
    <property type="match status" value="1"/>
</dbReference>
<reference evidence="5 6" key="1">
    <citation type="submission" date="2019-03" db="EMBL/GenBank/DDBJ databases">
        <title>Genomic Encyclopedia of Type Strains, Phase IV (KMG-IV): sequencing the most valuable type-strain genomes for metagenomic binning, comparative biology and taxonomic classification.</title>
        <authorList>
            <person name="Goeker M."/>
        </authorList>
    </citation>
    <scope>NUCLEOTIDE SEQUENCE [LARGE SCALE GENOMIC DNA]</scope>
    <source>
        <strain evidence="5 6">DSM 24629</strain>
    </source>
</reference>
<dbReference type="EMBL" id="SMAL01000001">
    <property type="protein sequence ID" value="TCT17099.1"/>
    <property type="molecule type" value="Genomic_DNA"/>
</dbReference>
<dbReference type="AlphaFoldDB" id="A0A4V2V0P3"/>
<sequence>MKCLDFRLLISLYLDDLLSDQERLEFENHFNECMDCKEELELYCEVQKKCKESFVDIEVPNSFHLDLMCKIGDISSVKISDTKGKKKVFTKYMYTAASLIMMLFVVHLVNGFDVNTFKGDSGDEWVNNLAMLSVVEDIDLEIPESYSLDKAMRMESKVALEVDVPFETESTEDDFFITSEVVALDSDFMDINDINDRTDSLVIYLIVTSLSLIAFLYILKRRRSK</sequence>
<name>A0A4V2V0P3_9FIRM</name>
<accession>A0A4V2V0P3</accession>
<feature type="domain" description="Putative zinc-finger" evidence="4">
    <location>
        <begin position="3"/>
        <end position="36"/>
    </location>
</feature>
<proteinExistence type="inferred from homology"/>
<keyword evidence="3" id="KW-1133">Transmembrane helix</keyword>